<comment type="function">
    <text evidence="1 11">Part of the binding-protein-dependent transport system for molybdenum; probably responsible for the translocation of the substrate across the membrane.</text>
</comment>
<evidence type="ECO:0000256" key="9">
    <source>
        <dbReference type="ARBA" id="ARBA00023136"/>
    </source>
</evidence>
<keyword evidence="14" id="KW-1185">Reference proteome</keyword>
<evidence type="ECO:0000259" key="12">
    <source>
        <dbReference type="PROSITE" id="PS50928"/>
    </source>
</evidence>
<comment type="caution">
    <text evidence="13">The sequence shown here is derived from an EMBL/GenBank/DDBJ whole genome shotgun (WGS) entry which is preliminary data.</text>
</comment>
<organism evidence="13 14">
    <name type="scientific">Helicobacter mehlei</name>
    <dbReference type="NCBI Taxonomy" id="2316080"/>
    <lineage>
        <taxon>Bacteria</taxon>
        <taxon>Pseudomonadati</taxon>
        <taxon>Campylobacterota</taxon>
        <taxon>Epsilonproteobacteria</taxon>
        <taxon>Campylobacterales</taxon>
        <taxon>Helicobacteraceae</taxon>
        <taxon>Helicobacter</taxon>
    </lineage>
</organism>
<proteinExistence type="inferred from homology"/>
<comment type="caution">
    <text evidence="11">Lacks conserved residue(s) required for the propagation of feature annotation.</text>
</comment>
<dbReference type="NCBIfam" id="TIGR02141">
    <property type="entry name" value="modB_ABC"/>
    <property type="match status" value="1"/>
</dbReference>
<evidence type="ECO:0000313" key="13">
    <source>
        <dbReference type="EMBL" id="TSA82091.1"/>
    </source>
</evidence>
<dbReference type="PANTHER" id="PTHR30183:SF8">
    <property type="entry name" value="MOLYBDENUM TRANSPORT SYSTEM PERMEASE"/>
    <property type="match status" value="1"/>
</dbReference>
<reference evidence="13 14" key="2">
    <citation type="submission" date="2019-07" db="EMBL/GenBank/DDBJ databases">
        <title>Helicobacter labacensis sp. nov., Helicobacter mehlei sp. nov. and Helicobacter vulpis sp. nov., isolated from gastric mucosa of red fox (Vulpis vulpis).</title>
        <authorList>
            <person name="Kusar D."/>
            <person name="Gruntar I."/>
            <person name="Pate M."/>
            <person name="Zajc U."/>
            <person name="Ocepek M."/>
        </authorList>
    </citation>
    <scope>NUCLEOTIDE SEQUENCE [LARGE SCALE GENOMIC DNA]</scope>
    <source>
        <strain evidence="13 14">L8b</strain>
    </source>
</reference>
<feature type="transmembrane region" description="Helical" evidence="10">
    <location>
        <begin position="82"/>
        <end position="106"/>
    </location>
</feature>
<evidence type="ECO:0000256" key="6">
    <source>
        <dbReference type="ARBA" id="ARBA00022505"/>
    </source>
</evidence>
<dbReference type="PROSITE" id="PS50928">
    <property type="entry name" value="ABC_TM1"/>
    <property type="match status" value="1"/>
</dbReference>
<keyword evidence="6 11" id="KW-0500">Molybdenum</keyword>
<dbReference type="GO" id="GO:0015098">
    <property type="term" value="F:molybdate ion transmembrane transporter activity"/>
    <property type="evidence" value="ECO:0007669"/>
    <property type="project" value="UniProtKB-UniRule"/>
</dbReference>
<evidence type="ECO:0000256" key="3">
    <source>
        <dbReference type="ARBA" id="ARBA00007069"/>
    </source>
</evidence>
<accession>A0A553UQ39</accession>
<dbReference type="CDD" id="cd06261">
    <property type="entry name" value="TM_PBP2"/>
    <property type="match status" value="1"/>
</dbReference>
<dbReference type="EMBL" id="VKGC01000016">
    <property type="protein sequence ID" value="TSA82091.1"/>
    <property type="molecule type" value="Genomic_DNA"/>
</dbReference>
<dbReference type="AlphaFoldDB" id="A0A553UQ39"/>
<keyword evidence="4 10" id="KW-0813">Transport</keyword>
<dbReference type="SUPFAM" id="SSF161098">
    <property type="entry name" value="MetI-like"/>
    <property type="match status" value="1"/>
</dbReference>
<gene>
    <name evidence="13" type="primary">modB</name>
    <name evidence="13" type="ORF">FNE76_06005</name>
</gene>
<dbReference type="InterPro" id="IPR011867">
    <property type="entry name" value="ModB_ABC"/>
</dbReference>
<name>A0A553UQ39_9HELI</name>
<dbReference type="GO" id="GO:0005886">
    <property type="term" value="C:plasma membrane"/>
    <property type="evidence" value="ECO:0007669"/>
    <property type="project" value="UniProtKB-SubCell"/>
</dbReference>
<evidence type="ECO:0000256" key="10">
    <source>
        <dbReference type="RuleBase" id="RU363032"/>
    </source>
</evidence>
<dbReference type="PANTHER" id="PTHR30183">
    <property type="entry name" value="MOLYBDENUM TRANSPORT SYSTEM PERMEASE PROTEIN MODB"/>
    <property type="match status" value="1"/>
</dbReference>
<comment type="similarity">
    <text evidence="3 11">Belongs to the binding-protein-dependent transport system permease family. CysTW subfamily.</text>
</comment>
<evidence type="ECO:0000256" key="1">
    <source>
        <dbReference type="ARBA" id="ARBA00002949"/>
    </source>
</evidence>
<evidence type="ECO:0000256" key="4">
    <source>
        <dbReference type="ARBA" id="ARBA00022448"/>
    </source>
</evidence>
<sequence>MDHAFFSTLYLTLLLATLTTLILLPIGLALGAYLAHRGGLFKTFIETLTWMPLVLPPTVLGFYLLILFAPTSPLGAWLQKTLHLKLVFTFEGLVVGSVIFSLPFMVNPIKHALASLPPSLKEASYTLGKGRFYTFFRVLLPNIKPSLLVALTTTFTHTIGEFGVVMMIGGDIEGQTRVASIAIFIESEANNQELANQYALILSMLSFALLFSTLLWQKKRVFGLI</sequence>
<keyword evidence="8 10" id="KW-1133">Transmembrane helix</keyword>
<evidence type="ECO:0000256" key="5">
    <source>
        <dbReference type="ARBA" id="ARBA00022475"/>
    </source>
</evidence>
<evidence type="ECO:0000256" key="2">
    <source>
        <dbReference type="ARBA" id="ARBA00004651"/>
    </source>
</evidence>
<keyword evidence="7 10" id="KW-0812">Transmembrane</keyword>
<keyword evidence="9 10" id="KW-0472">Membrane</keyword>
<dbReference type="Pfam" id="PF00528">
    <property type="entry name" value="BPD_transp_1"/>
    <property type="match status" value="1"/>
</dbReference>
<evidence type="ECO:0000256" key="7">
    <source>
        <dbReference type="ARBA" id="ARBA00022692"/>
    </source>
</evidence>
<dbReference type="Proteomes" id="UP000319322">
    <property type="component" value="Unassembled WGS sequence"/>
</dbReference>
<dbReference type="Gene3D" id="1.10.3720.10">
    <property type="entry name" value="MetI-like"/>
    <property type="match status" value="1"/>
</dbReference>
<dbReference type="InterPro" id="IPR000515">
    <property type="entry name" value="MetI-like"/>
</dbReference>
<reference evidence="14" key="1">
    <citation type="submission" date="2019-07" db="EMBL/GenBank/DDBJ databases">
        <title>Helicobacter labacensis sp. nov., Helicobacter mehlei sp. nov. and Helicobacter vulpis sp. nov., isolated from gastric mucosa of red fox (Vulpis vulpis).</title>
        <authorList>
            <person name="Papic B."/>
        </authorList>
    </citation>
    <scope>NUCLEOTIDE SEQUENCE [LARGE SCALE GENOMIC DNA]</scope>
    <source>
        <strain evidence="14">L8b</strain>
    </source>
</reference>
<evidence type="ECO:0000256" key="11">
    <source>
        <dbReference type="RuleBase" id="RU365097"/>
    </source>
</evidence>
<keyword evidence="5 11" id="KW-1003">Cell membrane</keyword>
<protein>
    <recommendedName>
        <fullName evidence="11">Molybdenum transport system permease</fullName>
    </recommendedName>
</protein>
<feature type="transmembrane region" description="Helical" evidence="10">
    <location>
        <begin position="198"/>
        <end position="216"/>
    </location>
</feature>
<comment type="subcellular location">
    <subcellularLocation>
        <location evidence="2 10">Cell membrane</location>
        <topology evidence="2 10">Multi-pass membrane protein</topology>
    </subcellularLocation>
</comment>
<feature type="domain" description="ABC transmembrane type-1" evidence="12">
    <location>
        <begin position="9"/>
        <end position="213"/>
    </location>
</feature>
<evidence type="ECO:0000313" key="14">
    <source>
        <dbReference type="Proteomes" id="UP000319322"/>
    </source>
</evidence>
<dbReference type="InterPro" id="IPR035906">
    <property type="entry name" value="MetI-like_sf"/>
</dbReference>
<evidence type="ECO:0000256" key="8">
    <source>
        <dbReference type="ARBA" id="ARBA00022989"/>
    </source>
</evidence>
<dbReference type="RefSeq" id="WP_120948603.1">
    <property type="nucleotide sequence ID" value="NZ_QXQP01000019.1"/>
</dbReference>
<feature type="transmembrane region" description="Helical" evidence="10">
    <location>
        <begin position="47"/>
        <end position="70"/>
    </location>
</feature>
<dbReference type="OrthoDB" id="9795403at2"/>
<reference evidence="13 14" key="3">
    <citation type="submission" date="2019-07" db="EMBL/GenBank/DDBJ databases">
        <authorList>
            <person name="Papic B."/>
        </authorList>
    </citation>
    <scope>NUCLEOTIDE SEQUENCE [LARGE SCALE GENOMIC DNA]</scope>
    <source>
        <strain evidence="13 14">L8b</strain>
    </source>
</reference>